<sequence>MMALPRTPLKTSTEEAADEDEKISEIVDISQLPPG</sequence>
<proteinExistence type="predicted"/>
<evidence type="ECO:0000313" key="2">
    <source>
        <dbReference type="EMBL" id="EDZ73553.1"/>
    </source>
</evidence>
<reference evidence="2 3" key="1">
    <citation type="journal article" date="2008" name="FEMS Yeast Res.">
        <title>Comparative genome analysis of a Saccharomyces cerevisiae wine strain.</title>
        <authorList>
            <person name="Borneman A.R."/>
            <person name="Forgan A.H."/>
            <person name="Pretorius I.S."/>
            <person name="Chambers P.J."/>
        </authorList>
    </citation>
    <scope>NUCLEOTIDE SEQUENCE [LARGE SCALE GENOMIC DNA]</scope>
    <source>
        <strain evidence="2 3">AWRI1631</strain>
    </source>
</reference>
<name>B5VEU3_YEAS6</name>
<accession>B5VEU3</accession>
<dbReference type="AlphaFoldDB" id="B5VEU3"/>
<comment type="caution">
    <text evidence="2">The sequence shown here is derived from an EMBL/GenBank/DDBJ whole genome shotgun (WGS) entry which is preliminary data.</text>
</comment>
<feature type="region of interest" description="Disordered" evidence="1">
    <location>
        <begin position="1"/>
        <end position="35"/>
    </location>
</feature>
<evidence type="ECO:0000256" key="1">
    <source>
        <dbReference type="SAM" id="MobiDB-lite"/>
    </source>
</evidence>
<gene>
    <name evidence="2" type="ORF">AWRI1631_30540</name>
</gene>
<protein>
    <submittedName>
        <fullName evidence="2">YCL009Cp-like protein</fullName>
    </submittedName>
</protein>
<dbReference type="Proteomes" id="UP000008988">
    <property type="component" value="Unassembled WGS sequence"/>
</dbReference>
<dbReference type="EMBL" id="ABSV01000227">
    <property type="protein sequence ID" value="EDZ73553.1"/>
    <property type="molecule type" value="Genomic_DNA"/>
</dbReference>
<evidence type="ECO:0000313" key="3">
    <source>
        <dbReference type="Proteomes" id="UP000008988"/>
    </source>
</evidence>
<organism evidence="2 3">
    <name type="scientific">Saccharomyces cerevisiae (strain AWRI1631)</name>
    <name type="common">Baker's yeast</name>
    <dbReference type="NCBI Taxonomy" id="545124"/>
    <lineage>
        <taxon>Eukaryota</taxon>
        <taxon>Fungi</taxon>
        <taxon>Dikarya</taxon>
        <taxon>Ascomycota</taxon>
        <taxon>Saccharomycotina</taxon>
        <taxon>Saccharomycetes</taxon>
        <taxon>Saccharomycetales</taxon>
        <taxon>Saccharomycetaceae</taxon>
        <taxon>Saccharomyces</taxon>
    </lineage>
</organism>